<keyword evidence="5" id="KW-0129">CBS domain</keyword>
<keyword evidence="6 7" id="KW-0472">Membrane</keyword>
<accession>A0A0F9KCS1</accession>
<dbReference type="PROSITE" id="PS51371">
    <property type="entry name" value="CBS"/>
    <property type="match status" value="1"/>
</dbReference>
<dbReference type="SUPFAM" id="SSF54631">
    <property type="entry name" value="CBS-domain pair"/>
    <property type="match status" value="1"/>
</dbReference>
<dbReference type="Gene3D" id="3.10.580.10">
    <property type="entry name" value="CBS-domain"/>
    <property type="match status" value="1"/>
</dbReference>
<evidence type="ECO:0000256" key="5">
    <source>
        <dbReference type="ARBA" id="ARBA00023122"/>
    </source>
</evidence>
<evidence type="ECO:0000259" key="9">
    <source>
        <dbReference type="PROSITE" id="PS51846"/>
    </source>
</evidence>
<reference evidence="10" key="1">
    <citation type="journal article" date="2015" name="Nature">
        <title>Complex archaea that bridge the gap between prokaryotes and eukaryotes.</title>
        <authorList>
            <person name="Spang A."/>
            <person name="Saw J.H."/>
            <person name="Jorgensen S.L."/>
            <person name="Zaremba-Niedzwiedzka K."/>
            <person name="Martijn J."/>
            <person name="Lind A.E."/>
            <person name="van Eijk R."/>
            <person name="Schleper C."/>
            <person name="Guy L."/>
            <person name="Ettema T.J."/>
        </authorList>
    </citation>
    <scope>NUCLEOTIDE SEQUENCE</scope>
</reference>
<proteinExistence type="predicted"/>
<dbReference type="PANTHER" id="PTHR22777">
    <property type="entry name" value="HEMOLYSIN-RELATED"/>
    <property type="match status" value="1"/>
</dbReference>
<evidence type="ECO:0000313" key="10">
    <source>
        <dbReference type="EMBL" id="KKM79994.1"/>
    </source>
</evidence>
<keyword evidence="4 7" id="KW-1133">Transmembrane helix</keyword>
<name>A0A0F9KCS1_9ZZZZ</name>
<evidence type="ECO:0000256" key="2">
    <source>
        <dbReference type="ARBA" id="ARBA00022692"/>
    </source>
</evidence>
<dbReference type="PANTHER" id="PTHR22777:SF17">
    <property type="entry name" value="UPF0053 PROTEIN SLL0260"/>
    <property type="match status" value="1"/>
</dbReference>
<feature type="transmembrane region" description="Helical" evidence="7">
    <location>
        <begin position="49"/>
        <end position="70"/>
    </location>
</feature>
<evidence type="ECO:0000256" key="4">
    <source>
        <dbReference type="ARBA" id="ARBA00022989"/>
    </source>
</evidence>
<dbReference type="AlphaFoldDB" id="A0A0F9KCS1"/>
<organism evidence="10">
    <name type="scientific">marine sediment metagenome</name>
    <dbReference type="NCBI Taxonomy" id="412755"/>
    <lineage>
        <taxon>unclassified sequences</taxon>
        <taxon>metagenomes</taxon>
        <taxon>ecological metagenomes</taxon>
    </lineage>
</organism>
<feature type="transmembrane region" description="Helical" evidence="7">
    <location>
        <begin position="119"/>
        <end position="142"/>
    </location>
</feature>
<dbReference type="InterPro" id="IPR000644">
    <property type="entry name" value="CBS_dom"/>
</dbReference>
<dbReference type="InterPro" id="IPR044751">
    <property type="entry name" value="Ion_transp-like_CBS"/>
</dbReference>
<comment type="caution">
    <text evidence="10">The sequence shown here is derived from an EMBL/GenBank/DDBJ whole genome shotgun (WGS) entry which is preliminary data.</text>
</comment>
<keyword evidence="2 7" id="KW-0812">Transmembrane</keyword>
<dbReference type="GO" id="GO:0005886">
    <property type="term" value="C:plasma membrane"/>
    <property type="evidence" value="ECO:0007669"/>
    <property type="project" value="TreeGrafter"/>
</dbReference>
<gene>
    <name evidence="10" type="ORF">LCGC14_1344360</name>
</gene>
<sequence length="322" mass="36502">MPKIYLLIIFILLSSYFSGIEIAVYCINRVRLQYRVERGMRRAKIVKRLLDNPQALICTILIGNNIVNFLASATFTGIVSSSLSQAHSELIATAILAPIILVFAEIMPKNICQRKADTFLYTASPSVKFFSQLFYPLVYILMGVNKIPQMFFKDTRRRALVFTPYRLGFFIREGVEEGVISSYQDMMARNIMGLGSIPVKSVMIPLKKATLVSYDISADQIKALAKSVRFSRIPVFKDSRSEIMGVINLFDYLSTSTEKSKVSDFLRNTEYIKAETATDDALIRMQKAKQRMAIVINRDNKAIGIVTIKDLVEEIVGELMEW</sequence>
<comment type="subcellular location">
    <subcellularLocation>
        <location evidence="1">Membrane</location>
        <topology evidence="1">Multi-pass membrane protein</topology>
    </subcellularLocation>
</comment>
<dbReference type="Pfam" id="PF01595">
    <property type="entry name" value="CNNM"/>
    <property type="match status" value="1"/>
</dbReference>
<keyword evidence="3" id="KW-0677">Repeat</keyword>
<feature type="transmembrane region" description="Helical" evidence="7">
    <location>
        <begin position="6"/>
        <end position="28"/>
    </location>
</feature>
<dbReference type="EMBL" id="LAZR01008251">
    <property type="protein sequence ID" value="KKM79994.1"/>
    <property type="molecule type" value="Genomic_DNA"/>
</dbReference>
<evidence type="ECO:0000256" key="7">
    <source>
        <dbReference type="SAM" id="Phobius"/>
    </source>
</evidence>
<evidence type="ECO:0000259" key="8">
    <source>
        <dbReference type="PROSITE" id="PS51371"/>
    </source>
</evidence>
<feature type="domain" description="CNNM transmembrane" evidence="9">
    <location>
        <begin position="1"/>
        <end position="184"/>
    </location>
</feature>
<evidence type="ECO:0008006" key="11">
    <source>
        <dbReference type="Google" id="ProtNLM"/>
    </source>
</evidence>
<dbReference type="InterPro" id="IPR046342">
    <property type="entry name" value="CBS_dom_sf"/>
</dbReference>
<dbReference type="CDD" id="cd04590">
    <property type="entry name" value="CBS_pair_CorC_HlyC_assoc"/>
    <property type="match status" value="1"/>
</dbReference>
<protein>
    <recommendedName>
        <fullName evidence="11">CNNM transmembrane domain-containing protein</fullName>
    </recommendedName>
</protein>
<dbReference type="PROSITE" id="PS51846">
    <property type="entry name" value="CNNM"/>
    <property type="match status" value="1"/>
</dbReference>
<dbReference type="InterPro" id="IPR002550">
    <property type="entry name" value="CNNM"/>
</dbReference>
<evidence type="ECO:0000256" key="3">
    <source>
        <dbReference type="ARBA" id="ARBA00022737"/>
    </source>
</evidence>
<feature type="transmembrane region" description="Helical" evidence="7">
    <location>
        <begin position="90"/>
        <end position="107"/>
    </location>
</feature>
<evidence type="ECO:0000256" key="1">
    <source>
        <dbReference type="ARBA" id="ARBA00004141"/>
    </source>
</evidence>
<feature type="domain" description="CBS" evidence="8">
    <location>
        <begin position="265"/>
        <end position="321"/>
    </location>
</feature>
<dbReference type="Pfam" id="PF00571">
    <property type="entry name" value="CBS"/>
    <property type="match status" value="1"/>
</dbReference>
<evidence type="ECO:0000256" key="6">
    <source>
        <dbReference type="ARBA" id="ARBA00023136"/>
    </source>
</evidence>